<dbReference type="OrthoDB" id="431497at2759"/>
<dbReference type="GO" id="GO:0007130">
    <property type="term" value="P:synaptonemal complex assembly"/>
    <property type="evidence" value="ECO:0007669"/>
    <property type="project" value="EnsemblFungi"/>
</dbReference>
<feature type="coiled-coil region" evidence="9">
    <location>
        <begin position="855"/>
        <end position="903"/>
    </location>
</feature>
<dbReference type="GO" id="GO:0019901">
    <property type="term" value="F:protein kinase binding"/>
    <property type="evidence" value="ECO:0007669"/>
    <property type="project" value="EnsemblFungi"/>
</dbReference>
<evidence type="ECO:0000256" key="7">
    <source>
        <dbReference type="ARBA" id="ARBA00023306"/>
    </source>
</evidence>
<dbReference type="GO" id="GO:0042802">
    <property type="term" value="F:identical protein binding"/>
    <property type="evidence" value="ECO:0007669"/>
    <property type="project" value="EnsemblFungi"/>
</dbReference>
<dbReference type="InterPro" id="IPR024704">
    <property type="entry name" value="SMC"/>
</dbReference>
<dbReference type="CDD" id="cd03272">
    <property type="entry name" value="ABC_SMC3_euk"/>
    <property type="match status" value="1"/>
</dbReference>
<dbReference type="Gene3D" id="1.20.1060.20">
    <property type="match status" value="1"/>
</dbReference>
<dbReference type="AlphaFoldDB" id="A0A1E4SG07"/>
<keyword evidence="7" id="KW-0131">Cell cycle</keyword>
<dbReference type="EMBL" id="KV453913">
    <property type="protein sequence ID" value="ODV78448.1"/>
    <property type="molecule type" value="Genomic_DNA"/>
</dbReference>
<organism evidence="11 12">
    <name type="scientific">Suhomyces tanzawaensis NRRL Y-17324</name>
    <dbReference type="NCBI Taxonomy" id="984487"/>
    <lineage>
        <taxon>Eukaryota</taxon>
        <taxon>Fungi</taxon>
        <taxon>Dikarya</taxon>
        <taxon>Ascomycota</taxon>
        <taxon>Saccharomycotina</taxon>
        <taxon>Pichiomycetes</taxon>
        <taxon>Debaryomycetaceae</taxon>
        <taxon>Suhomyces</taxon>
    </lineage>
</organism>
<dbReference type="GO" id="GO:0051301">
    <property type="term" value="P:cell division"/>
    <property type="evidence" value="ECO:0007669"/>
    <property type="project" value="UniProtKB-KW"/>
</dbReference>
<dbReference type="GO" id="GO:0000086">
    <property type="term" value="P:G2/M transition of mitotic cell cycle"/>
    <property type="evidence" value="ECO:0007669"/>
    <property type="project" value="EnsemblFungi"/>
</dbReference>
<dbReference type="PIRSF" id="PIRSF005719">
    <property type="entry name" value="SMC"/>
    <property type="match status" value="1"/>
</dbReference>
<dbReference type="SMART" id="SM00968">
    <property type="entry name" value="SMC_hinge"/>
    <property type="match status" value="1"/>
</dbReference>
<dbReference type="FunFam" id="3.40.50.300:FF:000370">
    <property type="entry name" value="Structural maintenance of chromosomes 3"/>
    <property type="match status" value="1"/>
</dbReference>
<feature type="coiled-coil region" evidence="9">
    <location>
        <begin position="185"/>
        <end position="262"/>
    </location>
</feature>
<dbReference type="GO" id="GO:0030892">
    <property type="term" value="C:mitotic cohesin complex"/>
    <property type="evidence" value="ECO:0007669"/>
    <property type="project" value="EnsemblFungi"/>
</dbReference>
<dbReference type="InterPro" id="IPR003395">
    <property type="entry name" value="RecF/RecN/SMC_N"/>
</dbReference>
<dbReference type="GeneID" id="30985116"/>
<reference evidence="12" key="1">
    <citation type="submission" date="2016-05" db="EMBL/GenBank/DDBJ databases">
        <title>Comparative genomics of biotechnologically important yeasts.</title>
        <authorList>
            <consortium name="DOE Joint Genome Institute"/>
            <person name="Riley R."/>
            <person name="Haridas S."/>
            <person name="Wolfe K.H."/>
            <person name="Lopes M.R."/>
            <person name="Hittinger C.T."/>
            <person name="Goker M."/>
            <person name="Salamov A."/>
            <person name="Wisecaver J."/>
            <person name="Long T.M."/>
            <person name="Aerts A.L."/>
            <person name="Barry K."/>
            <person name="Choi C."/>
            <person name="Clum A."/>
            <person name="Coughlan A.Y."/>
            <person name="Deshpande S."/>
            <person name="Douglass A.P."/>
            <person name="Hanson S.J."/>
            <person name="Klenk H.-P."/>
            <person name="Labutti K."/>
            <person name="Lapidus A."/>
            <person name="Lindquist E."/>
            <person name="Lipzen A."/>
            <person name="Meier-Kolthoff J.P."/>
            <person name="Ohm R.A."/>
            <person name="Otillar R.P."/>
            <person name="Pangilinan J."/>
            <person name="Peng Y."/>
            <person name="Rokas A."/>
            <person name="Rosa C.A."/>
            <person name="Scheuner C."/>
            <person name="Sibirny A.A."/>
            <person name="Slot J.C."/>
            <person name="Stielow J.B."/>
            <person name="Sun H."/>
            <person name="Kurtzman C.P."/>
            <person name="Blackwell M."/>
            <person name="Grigoriev I.V."/>
            <person name="Jeffries T.W."/>
        </authorList>
    </citation>
    <scope>NUCLEOTIDE SEQUENCE [LARGE SCALE GENOMIC DNA]</scope>
    <source>
        <strain evidence="12">NRRL Y-17324</strain>
    </source>
</reference>
<dbReference type="GO" id="GO:0016887">
    <property type="term" value="F:ATP hydrolysis activity"/>
    <property type="evidence" value="ECO:0007669"/>
    <property type="project" value="EnsemblFungi"/>
</dbReference>
<evidence type="ECO:0000313" key="12">
    <source>
        <dbReference type="Proteomes" id="UP000094285"/>
    </source>
</evidence>
<keyword evidence="12" id="KW-1185">Reference proteome</keyword>
<keyword evidence="5 9" id="KW-0175">Coiled coil</keyword>
<comment type="subcellular location">
    <subcellularLocation>
        <location evidence="1 8">Nucleus</location>
    </subcellularLocation>
</comment>
<evidence type="ECO:0000313" key="11">
    <source>
        <dbReference type="EMBL" id="ODV78448.1"/>
    </source>
</evidence>
<evidence type="ECO:0000256" key="2">
    <source>
        <dbReference type="ARBA" id="ARBA00005917"/>
    </source>
</evidence>
<dbReference type="Gene3D" id="3.40.50.300">
    <property type="entry name" value="P-loop containing nucleotide triphosphate hydrolases"/>
    <property type="match status" value="2"/>
</dbReference>
<proteinExistence type="inferred from homology"/>
<feature type="coiled-coil region" evidence="9">
    <location>
        <begin position="419"/>
        <end position="469"/>
    </location>
</feature>
<dbReference type="SUPFAM" id="SSF90257">
    <property type="entry name" value="Myosin rod fragments"/>
    <property type="match status" value="1"/>
</dbReference>
<evidence type="ECO:0000256" key="3">
    <source>
        <dbReference type="ARBA" id="ARBA00022618"/>
    </source>
</evidence>
<dbReference type="GO" id="GO:0005524">
    <property type="term" value="F:ATP binding"/>
    <property type="evidence" value="ECO:0007669"/>
    <property type="project" value="InterPro"/>
</dbReference>
<dbReference type="GO" id="GO:0007131">
    <property type="term" value="P:reciprocal meiotic recombination"/>
    <property type="evidence" value="ECO:0007669"/>
    <property type="project" value="EnsemblFungi"/>
</dbReference>
<dbReference type="PANTHER" id="PTHR43977">
    <property type="entry name" value="STRUCTURAL MAINTENANCE OF CHROMOSOMES PROTEIN 3"/>
    <property type="match status" value="1"/>
</dbReference>
<name>A0A1E4SG07_9ASCO</name>
<gene>
    <name evidence="11" type="ORF">CANTADRAFT_6838</name>
</gene>
<evidence type="ECO:0000256" key="5">
    <source>
        <dbReference type="ARBA" id="ARBA00023054"/>
    </source>
</evidence>
<dbReference type="SUPFAM" id="SSF52540">
    <property type="entry name" value="P-loop containing nucleoside triphosphate hydrolases"/>
    <property type="match status" value="1"/>
</dbReference>
<accession>A0A1E4SG07</accession>
<dbReference type="RefSeq" id="XP_020063570.1">
    <property type="nucleotide sequence ID" value="XM_020210980.1"/>
</dbReference>
<dbReference type="GO" id="GO:0051177">
    <property type="term" value="P:meiotic sister chromatid cohesion"/>
    <property type="evidence" value="ECO:0007669"/>
    <property type="project" value="EnsemblFungi"/>
</dbReference>
<keyword evidence="3" id="KW-0132">Cell division</keyword>
<dbReference type="InterPro" id="IPR027417">
    <property type="entry name" value="P-loop_NTPase"/>
</dbReference>
<dbReference type="GO" id="GO:0005634">
    <property type="term" value="C:nucleus"/>
    <property type="evidence" value="ECO:0007669"/>
    <property type="project" value="UniProtKB-SubCell"/>
</dbReference>
<evidence type="ECO:0000256" key="9">
    <source>
        <dbReference type="SAM" id="Coils"/>
    </source>
</evidence>
<sequence length="1214" mass="138848">MYIKRITIQGFKTYKNTTVIDLVSQHHNVVVGRNGSGKSNFFAAIRFVLSDAYTHMTREERQGLIHEGSGTVMSAYVEIVFDNSDGRFPLSKEEISIRRTIGLKKDDYSLDGRSATRSDIMNLLESAGFSRSNPYYIVPQGRITSLTNSKDAERLTLLKEVSGATVFENKLKESVKEMNNSNYKKQRIDETLASIDERLSDLQIESADLKEFQALEKKKKVLEYNLFDREFNDLQELKEDIEEKYAQLMQESQDDLSELNKREKLCQQLLDTINSLKVSLKVSKLEKEQTDLDYNQILKRITDKEIVLHELKSNLHSSQEKYGQLQTLIDQYKSLIQKHESYISKFKPDFNSLHEKEAQLKANLTILVAKQRALYSKQNRFQKFSSKNQRDSWLNKEIADVKKKIQSKDYEITQINLDIRGHETTLSDINEQISELDSEINNESHRLSIAKLKTSIGNMKSKLNDINDQRKSLWRDEIRLKGVYDSINNDLTNATNLVNQTMDRSQAQGLTAVKAIAAKLNLTENVYGPLADLFVVNEKYKTATEVIAGNSLFHIVVDSDSTASLIMDELVRTKSGRATFMPLNRLEIQQVEYPDSNEHQCIPLVKKLKFDDAKVGKAIRQVFGKTIVCHDLQSGSELARAYKLSAITLDGDRADTRGVMTGGFRDYKKSRIDALKNQTKKKKDLQKVETDLKKCTDEITTVNQKITALNSELQLSVRDLDKLESSQEPNKIKLSQLTNKKFNLEQELSTLQYNVEIVRTAKTSLNSNLKQHESELNSSFTQSLTDEELQNLRDLNEEVGKLEANLDETVTQMSEIEAKLVSYESELNSNYKPHLQKLVNEQNYLRSGTAQSLDIKDLEAELASLHINLDTAESRNQKASYEFSRIEDEINKSESALQKANDQQITILKKLEKFSKVSEKTLNKKSILSNRSDELQKKIRDLGALPEEAFQQSNYNQYDSDQLLKQLNKVNDKLAKYSHINKKAMEQFSTFTKQRDELVGRREELEKSHESIETLIKKLKLQKNEAIRKSFKQVAKSFHDIFENLVPLGVGNLIMHKKIEDKEKEALMEEDDDMAVSDSDSDANDDDIENYVGVSISVSFNSKHDEQQRIEQLSGGQKSLCAIALILAIQKCDPAPFYLFDEIDANLDTQYRTAVAAMINSLSTKAQFICTTFRPEMLRVADKFYGVMFNNKVSTVTEINREEAMTFVEGQVHH</sequence>
<dbReference type="GO" id="GO:1990414">
    <property type="term" value="P:replication-born double-strand break repair via sister chromatid exchange"/>
    <property type="evidence" value="ECO:0007669"/>
    <property type="project" value="EnsemblFungi"/>
</dbReference>
<keyword evidence="4" id="KW-0498">Mitosis</keyword>
<dbReference type="Pfam" id="PF06470">
    <property type="entry name" value="SMC_hinge"/>
    <property type="match status" value="1"/>
</dbReference>
<protein>
    <recommendedName>
        <fullName evidence="8">Structural maintenance of chromosomes protein</fullName>
    </recommendedName>
</protein>
<keyword evidence="6 8" id="KW-0539">Nucleus</keyword>
<feature type="coiled-coil region" evidence="9">
    <location>
        <begin position="785"/>
        <end position="826"/>
    </location>
</feature>
<dbReference type="FunFam" id="3.40.50.300:FF:000424">
    <property type="entry name" value="Structural maintenance of chromosomes 3"/>
    <property type="match status" value="1"/>
</dbReference>
<dbReference type="SUPFAM" id="SSF75553">
    <property type="entry name" value="Smc hinge domain"/>
    <property type="match status" value="1"/>
</dbReference>
<evidence type="ECO:0000256" key="4">
    <source>
        <dbReference type="ARBA" id="ARBA00022776"/>
    </source>
</evidence>
<feature type="domain" description="SMC hinge" evidence="10">
    <location>
        <begin position="524"/>
        <end position="639"/>
    </location>
</feature>
<feature type="coiled-coil region" evidence="9">
    <location>
        <begin position="685"/>
        <end position="754"/>
    </location>
</feature>
<dbReference type="GO" id="GO:0007064">
    <property type="term" value="P:mitotic sister chromatid cohesion"/>
    <property type="evidence" value="ECO:0007669"/>
    <property type="project" value="EnsemblFungi"/>
</dbReference>
<dbReference type="Pfam" id="PF02463">
    <property type="entry name" value="SMC_N"/>
    <property type="match status" value="1"/>
</dbReference>
<feature type="coiled-coil region" evidence="9">
    <location>
        <begin position="967"/>
        <end position="1029"/>
    </location>
</feature>
<dbReference type="Gene3D" id="3.30.70.1620">
    <property type="match status" value="1"/>
</dbReference>
<dbReference type="InterPro" id="IPR036277">
    <property type="entry name" value="SMC_hinge_sf"/>
</dbReference>
<dbReference type="InterPro" id="IPR041741">
    <property type="entry name" value="SMC3_ABC_euk"/>
</dbReference>
<evidence type="ECO:0000259" key="10">
    <source>
        <dbReference type="SMART" id="SM00968"/>
    </source>
</evidence>
<dbReference type="STRING" id="984487.A0A1E4SG07"/>
<dbReference type="InterPro" id="IPR010935">
    <property type="entry name" value="SMC_hinge"/>
</dbReference>
<evidence type="ECO:0000256" key="6">
    <source>
        <dbReference type="ARBA" id="ARBA00023242"/>
    </source>
</evidence>
<evidence type="ECO:0000256" key="8">
    <source>
        <dbReference type="PIRNR" id="PIRNR005719"/>
    </source>
</evidence>
<comment type="similarity">
    <text evidence="2">Belongs to the SMC family. SMC3 subfamily.</text>
</comment>
<dbReference type="Proteomes" id="UP000094285">
    <property type="component" value="Unassembled WGS sequence"/>
</dbReference>
<evidence type="ECO:0000256" key="1">
    <source>
        <dbReference type="ARBA" id="ARBA00004123"/>
    </source>
</evidence>